<accession>A0ABX0SXM9</accession>
<comment type="caution">
    <text evidence="1">The sequence shown here is derived from an EMBL/GenBank/DDBJ whole genome shotgun (WGS) entry which is preliminary data.</text>
</comment>
<gene>
    <name evidence="1" type="ORF">FHX46_003222</name>
</gene>
<keyword evidence="2" id="KW-1185">Reference proteome</keyword>
<dbReference type="PANTHER" id="PTHR38460:SF1">
    <property type="entry name" value="TAUTOMERASE YOLI-RELATED"/>
    <property type="match status" value="1"/>
</dbReference>
<dbReference type="EMBL" id="JAANOU010000001">
    <property type="protein sequence ID" value="NIH80692.1"/>
    <property type="molecule type" value="Genomic_DNA"/>
</dbReference>
<dbReference type="Pfam" id="PF14552">
    <property type="entry name" value="Tautomerase_2"/>
    <property type="match status" value="1"/>
</dbReference>
<dbReference type="InterPro" id="IPR037479">
    <property type="entry name" value="Tauto_MSAD"/>
</dbReference>
<dbReference type="SUPFAM" id="SSF55331">
    <property type="entry name" value="Tautomerase/MIF"/>
    <property type="match status" value="1"/>
</dbReference>
<reference evidence="1 2" key="1">
    <citation type="submission" date="2020-03" db="EMBL/GenBank/DDBJ databases">
        <title>Sequencing the genomes of 1000 actinobacteria strains.</title>
        <authorList>
            <person name="Klenk H.-P."/>
        </authorList>
    </citation>
    <scope>NUCLEOTIDE SEQUENCE [LARGE SCALE GENOMIC DNA]</scope>
    <source>
        <strain evidence="1 2">DSM 45668</strain>
    </source>
</reference>
<organism evidence="1 2">
    <name type="scientific">Amycolatopsis viridis</name>
    <dbReference type="NCBI Taxonomy" id="185678"/>
    <lineage>
        <taxon>Bacteria</taxon>
        <taxon>Bacillati</taxon>
        <taxon>Actinomycetota</taxon>
        <taxon>Actinomycetes</taxon>
        <taxon>Pseudonocardiales</taxon>
        <taxon>Pseudonocardiaceae</taxon>
        <taxon>Amycolatopsis</taxon>
    </lineage>
</organism>
<evidence type="ECO:0000313" key="2">
    <source>
        <dbReference type="Proteomes" id="UP000754495"/>
    </source>
</evidence>
<name>A0ABX0SXM9_9PSEU</name>
<dbReference type="PANTHER" id="PTHR38460">
    <property type="entry name" value="TAUTOMERASE YOLI-RELATED"/>
    <property type="match status" value="1"/>
</dbReference>
<proteinExistence type="predicted"/>
<dbReference type="InterPro" id="IPR014347">
    <property type="entry name" value="Tautomerase/MIF_sf"/>
</dbReference>
<evidence type="ECO:0000313" key="1">
    <source>
        <dbReference type="EMBL" id="NIH80692.1"/>
    </source>
</evidence>
<dbReference type="Proteomes" id="UP000754495">
    <property type="component" value="Unassembled WGS sequence"/>
</dbReference>
<protein>
    <submittedName>
        <fullName evidence="1">Phenylpyruvate tautomerase PptA (4-oxalocrotonate tautomerase family)</fullName>
    </submittedName>
</protein>
<dbReference type="Gene3D" id="3.30.429.10">
    <property type="entry name" value="Macrophage Migration Inhibitory Factor"/>
    <property type="match status" value="1"/>
</dbReference>
<sequence length="168" mass="18406">MGPALDRVTGWGTILLVTTIGEVATEGVPMPFVRITLSTDRPEPMRAAVAEGVRSALVSAIGVPPDDRFQVVDAQPATAFHVDRHYLDGDRRDPVVVEITLTRGRTRDMKLALYQAIVANLSEVGVRPDDVLIMLQESGREDWSLGGGKMQLLDEDLIRKYGWSPPEA</sequence>
<dbReference type="RefSeq" id="WP_313886285.1">
    <property type="nucleotide sequence ID" value="NZ_JAANOU010000001.1"/>
</dbReference>